<keyword evidence="2" id="KW-1185">Reference proteome</keyword>
<dbReference type="Pfam" id="PF00106">
    <property type="entry name" value="adh_short"/>
    <property type="match status" value="1"/>
</dbReference>
<dbReference type="PANTHER" id="PTHR43431:SF7">
    <property type="entry name" value="OXIDOREDUCTASE, SHORT CHAIN DEHYDROGENASE_REDUCTASE FAMILY (AFU_ORTHOLOGUE AFUA_5G14000)"/>
    <property type="match status" value="1"/>
</dbReference>
<dbReference type="Gene3D" id="3.40.50.720">
    <property type="entry name" value="NAD(P)-binding Rossmann-like Domain"/>
    <property type="match status" value="1"/>
</dbReference>
<reference evidence="1" key="1">
    <citation type="submission" date="2023-07" db="EMBL/GenBank/DDBJ databases">
        <title>Sequencing the genomes of 1000 actinobacteria strains.</title>
        <authorList>
            <person name="Klenk H.-P."/>
        </authorList>
    </citation>
    <scope>NUCLEOTIDE SEQUENCE</scope>
    <source>
        <strain evidence="1">DSM 44707</strain>
    </source>
</reference>
<proteinExistence type="predicted"/>
<organism evidence="1 2">
    <name type="scientific">Catenuloplanes atrovinosus</name>
    <dbReference type="NCBI Taxonomy" id="137266"/>
    <lineage>
        <taxon>Bacteria</taxon>
        <taxon>Bacillati</taxon>
        <taxon>Actinomycetota</taxon>
        <taxon>Actinomycetes</taxon>
        <taxon>Micromonosporales</taxon>
        <taxon>Micromonosporaceae</taxon>
        <taxon>Catenuloplanes</taxon>
    </lineage>
</organism>
<dbReference type="InterPro" id="IPR036291">
    <property type="entry name" value="NAD(P)-bd_dom_sf"/>
</dbReference>
<evidence type="ECO:0000313" key="1">
    <source>
        <dbReference type="EMBL" id="MDR7275231.1"/>
    </source>
</evidence>
<dbReference type="InterPro" id="IPR002347">
    <property type="entry name" value="SDR_fam"/>
</dbReference>
<dbReference type="AlphaFoldDB" id="A0AAE4C876"/>
<protein>
    <submittedName>
        <fullName evidence="1">NADP-dependent 3-hydroxy acid dehydrogenase YdfG</fullName>
    </submittedName>
</protein>
<dbReference type="PANTHER" id="PTHR43431">
    <property type="entry name" value="OXIDOREDUCTASE, SHORT CHAIN DEHYDROGENASE/REDUCTASE FAMILY (AFU_ORTHOLOGUE AFUA_5G14000)"/>
    <property type="match status" value="1"/>
</dbReference>
<dbReference type="RefSeq" id="WP_310365940.1">
    <property type="nucleotide sequence ID" value="NZ_JAVDYB010000001.1"/>
</dbReference>
<name>A0AAE4C876_9ACTN</name>
<accession>A0AAE4C876</accession>
<gene>
    <name evidence="1" type="ORF">J2S41_002009</name>
</gene>
<dbReference type="EMBL" id="JAVDYB010000001">
    <property type="protein sequence ID" value="MDR7275231.1"/>
    <property type="molecule type" value="Genomic_DNA"/>
</dbReference>
<comment type="caution">
    <text evidence="1">The sequence shown here is derived from an EMBL/GenBank/DDBJ whole genome shotgun (WGS) entry which is preliminary data.</text>
</comment>
<evidence type="ECO:0000313" key="2">
    <source>
        <dbReference type="Proteomes" id="UP001183643"/>
    </source>
</evidence>
<sequence length="253" mass="26182">MTGEKTLVLVGAGPRMGLSIATVFGAKGFRVALISRSRRKLDGMVARLRELDIEAGAFPADVTDAPALTAAFTEIKERYGRADVMIYNPAPDFREGLVPVVGALDVTVENTAPWLDIRINGMITAVRQVLPDMREAGSGTILIVAGGSAIDPAPGLGNAGLASGAQRHWAVNLHKALDGSGVHVAFTGISGIIGTGGPRSAPEEIAPFFWDVYAGGTGAEHVYHIPASPETAAFLAAMRAEADRAAAARGTAA</sequence>
<dbReference type="SUPFAM" id="SSF51735">
    <property type="entry name" value="NAD(P)-binding Rossmann-fold domains"/>
    <property type="match status" value="1"/>
</dbReference>
<dbReference type="Proteomes" id="UP001183643">
    <property type="component" value="Unassembled WGS sequence"/>
</dbReference>